<dbReference type="Proteomes" id="UP000663828">
    <property type="component" value="Unassembled WGS sequence"/>
</dbReference>
<reference evidence="2" key="1">
    <citation type="submission" date="2021-02" db="EMBL/GenBank/DDBJ databases">
        <authorList>
            <person name="Nowell W R."/>
        </authorList>
    </citation>
    <scope>NUCLEOTIDE SEQUENCE</scope>
</reference>
<evidence type="ECO:0000256" key="1">
    <source>
        <dbReference type="SAM" id="SignalP"/>
    </source>
</evidence>
<gene>
    <name evidence="2" type="ORF">XAT740_LOCUS51226</name>
</gene>
<keyword evidence="1" id="KW-0732">Signal</keyword>
<feature type="signal peptide" evidence="1">
    <location>
        <begin position="1"/>
        <end position="20"/>
    </location>
</feature>
<accession>A0A816D075</accession>
<sequence>MKYFVIFLTIVWTMENLTTPLDRARRVLLGTLIGSVGTRSKTNMGRLYSNMVLTSPTSMDNIVDLYTELLPLKPTFPELTVLLLVAITIPIPSTMCERIFN</sequence>
<evidence type="ECO:0000313" key="2">
    <source>
        <dbReference type="EMBL" id="CAF1628372.1"/>
    </source>
</evidence>
<protein>
    <submittedName>
        <fullName evidence="2">Uncharacterized protein</fullName>
    </submittedName>
</protein>
<feature type="chain" id="PRO_5032939924" evidence="1">
    <location>
        <begin position="21"/>
        <end position="101"/>
    </location>
</feature>
<evidence type="ECO:0000313" key="3">
    <source>
        <dbReference type="Proteomes" id="UP000663828"/>
    </source>
</evidence>
<proteinExistence type="predicted"/>
<comment type="caution">
    <text evidence="2">The sequence shown here is derived from an EMBL/GenBank/DDBJ whole genome shotgun (WGS) entry which is preliminary data.</text>
</comment>
<dbReference type="AlphaFoldDB" id="A0A816D075"/>
<dbReference type="EMBL" id="CAJNOR010008085">
    <property type="protein sequence ID" value="CAF1628372.1"/>
    <property type="molecule type" value="Genomic_DNA"/>
</dbReference>
<name>A0A816D075_ADIRI</name>
<organism evidence="2 3">
    <name type="scientific">Adineta ricciae</name>
    <name type="common">Rotifer</name>
    <dbReference type="NCBI Taxonomy" id="249248"/>
    <lineage>
        <taxon>Eukaryota</taxon>
        <taxon>Metazoa</taxon>
        <taxon>Spiralia</taxon>
        <taxon>Gnathifera</taxon>
        <taxon>Rotifera</taxon>
        <taxon>Eurotatoria</taxon>
        <taxon>Bdelloidea</taxon>
        <taxon>Adinetida</taxon>
        <taxon>Adinetidae</taxon>
        <taxon>Adineta</taxon>
    </lineage>
</organism>
<keyword evidence="3" id="KW-1185">Reference proteome</keyword>